<evidence type="ECO:0000256" key="2">
    <source>
        <dbReference type="ARBA" id="ARBA00022658"/>
    </source>
</evidence>
<gene>
    <name evidence="7" type="ORF">CAPTEDRAFT_183012</name>
</gene>
<evidence type="ECO:0000256" key="1">
    <source>
        <dbReference type="ARBA" id="ARBA00022553"/>
    </source>
</evidence>
<dbReference type="InterPro" id="IPR035892">
    <property type="entry name" value="C2_domain_sf"/>
</dbReference>
<dbReference type="PROSITE" id="PS50003">
    <property type="entry name" value="PH_DOMAIN"/>
    <property type="match status" value="1"/>
</dbReference>
<dbReference type="OMA" id="CMGVVQX"/>
<dbReference type="EMBL" id="KB292506">
    <property type="protein sequence ID" value="ELU17459.1"/>
    <property type="molecule type" value="Genomic_DNA"/>
</dbReference>
<dbReference type="SUPFAM" id="SSF50729">
    <property type="entry name" value="PH domain-like"/>
    <property type="match status" value="1"/>
</dbReference>
<keyword evidence="9" id="KW-1185">Reference proteome</keyword>
<dbReference type="SMART" id="SM00233">
    <property type="entry name" value="PH"/>
    <property type="match status" value="1"/>
</dbReference>
<dbReference type="InterPro" id="IPR046773">
    <property type="entry name" value="DOCKER_Lobe_C"/>
</dbReference>
<dbReference type="Pfam" id="PF20422">
    <property type="entry name" value="DHR-2_Lobe_B"/>
    <property type="match status" value="1"/>
</dbReference>
<comment type="similarity">
    <text evidence="3">Belongs to the DOCK family.</text>
</comment>
<dbReference type="InterPro" id="IPR043162">
    <property type="entry name" value="DOCK_C_lobe_C"/>
</dbReference>
<accession>R7VFQ8</accession>
<keyword evidence="1" id="KW-0597">Phosphoprotein</keyword>
<evidence type="ECO:0000259" key="5">
    <source>
        <dbReference type="PROSITE" id="PS51650"/>
    </source>
</evidence>
<sequence length="2081" mass="237162">MGIRCTYVYALNPLSDLVCLFQSKPRLIEPLDYETVFVRNKTLLENDPHPEMLIFPHDDISQSTVPRRFRTQQSSVPDTAQREAQSLLVKECLKSYMSNWSVIHYKYSAFSGSYNTLPGLNSSSNVTNQVFEVDAEAEGKDEESSIRLKSQHIMKQGWLYKGPDSTHESSIISFTRSFKRRYFYLKQQADTTYILEMHKDDKRIEAKGSIFLDSATSVAKTSKRGKFSFEIQMQDRSSYLLAAESEQDLEEWLKTLKRVVAANDAPSNTLLLRDRETARSRGETFIESLEHSMNPELQKYARETDSLLIQQRREGRQNLFRIYPEIQVHTAEENQRGEPEVYKEHFGTRIVVRCEDFKLRLQANIAEDGQPEKQANPEPFFITLALYDAREGKKISEDFSYDPNTDEIRAMIPKDLTAVHDLMSRVPGAWTPNPPLKDVNKDWVAFPRVAVFSVSKPHPDIFLVAKIQKVLQGSIASSIDPYLRTTDIKVGTKQHRTMRTYCQRLGRYVMPFAWAARPIFGKYSMQLDQAADFVVYKADASRMQDDEMMKQLMEMRKPEKQSKFQIIHGVLLKMTVHEYKTVLQNTLTSSLVPLKQFPNPPIHPPTLEVDEFSADDAQLAHPFTTYTHHLYVYPRMLKYENQKAFPKARNIACFVEVRDTDDSGALPLRCVRGRPGTLFSTSASTAVLHHAGSPDFTEEVKIVLPTQLHERHHLVFCFYHVACSFPASNKAAAKKAQSLESCVGYAWFPLLVNGRMNVGEQNIRVAMSLPPGYLSSEQVGRSSGPEVRWVEGGKALFRFVLHLQSTIYTKDQHLHNFFVHCEKLKEAPAGTLDYDSNNRLKSLHAVHPATIIQFLPTLLNQLLRLLPLTHSDNVAINTVRVLVHIVSEAHAAKKEEALNSYVKYVFVTEPVPPGNAGSRHKTVHEELSKHLKAVLRPSHADLHLTNRFLKHSNFFFEILIKSMAQHLLKTGKVKMVRNERFPASLQFHIQTLVQTLTSHIVQKYREALSETRMANSSLASFVKKCFTLMDRGFVFKLVNLYIDNFSPGDPKILHEYKFEFLRIVTCHEHYIPLNLPMMRKQVKNYKDLKHDYTLSDEFRRSHFLTGMLLHEVKIALNEIRDIRKFAITTLRNMLVKHAFDKRYAMKGQQSRIASLYLPLISIILENKSRLTGEKKEAPSPSNMPNGEAITAQLSSNPRDSIASFSSQVSMDTASLSSQSTLTSNSSIPLQRNIKDPSVFAIISGQGMTPSISNQSLGGASVSTTAHSFVVRYDKLDQHEVKDLLLCFLYVVKNLSEDILLGWFNNSSEYDILDFFSILEICLQQFKYLGCKRITSLCFIGDSRRATTLPAGKGVKLSGYRTNSAYGEIKAEDANTPSERGHHLDGEHTVVIVTDGAKAPEQPDATQRACLEGNLSTEVAIIVLDVVCLYTNTFREQLEFREGDNCIMSKLFDLYLGFLSSNQSEMVQKHAFAALRSFVNKFPRALFLGEANMCGRLCYSILKCCNSRLTSCRSEACGLMYLLMRSNFDFNQQKNFTRVHLQMIITVSQLISDVVGLSNSRFTESLSIINSYANNDKAMQKTGFPIEVKDLTKRIRTVLMATAQMKEHQNDPEMLVDLQYSLAKSYTSTPELRKTWLDSMSRIHIKNGDFSEAAHCSVHICALVAEYLKRRGDFPQGCQAFKTISPNVQQEESGMKDDSGMQDVAYTEEHLTDLLEESAKLFERAERYELLGDIYSLLIPIYKGKRDFRHLASAYELLHRAYAKIVEVMQSGKRLLGKYFRVAFFGQQFFEEEDGKEYIYKEPKITGLPEICHRLQTMYSDKYGAGNVKLIMDSAKVNPQDLDPKLAYIQVTYLTPYFDDRELEERVTDFERSNNIRRFMYETPFTKNGKSRGEIEEQFKRRTILTASHSFPYVKKRVLVVYHREEILSPIEVAIDEMRQKVAELQDVTSLTVPDIKKLQLKLQGAVSVQVNAGPVAYASAFLAEDRVILHPNERVLALKELFREFVEVCQLAIYQNGHLVTSDQIEYQEVLTQNFRQMAEAIGDIFGEQLLEEDDSQSVGSHRSSSTVFSVISATSSSSAV</sequence>
<dbReference type="PROSITE" id="PS51651">
    <property type="entry name" value="DOCKER"/>
    <property type="match status" value="1"/>
</dbReference>
<reference evidence="9" key="1">
    <citation type="submission" date="2012-12" db="EMBL/GenBank/DDBJ databases">
        <authorList>
            <person name="Hellsten U."/>
            <person name="Grimwood J."/>
            <person name="Chapman J.A."/>
            <person name="Shapiro H."/>
            <person name="Aerts A."/>
            <person name="Otillar R.P."/>
            <person name="Terry A.Y."/>
            <person name="Boore J.L."/>
            <person name="Simakov O."/>
            <person name="Marletaz F."/>
            <person name="Cho S.-J."/>
            <person name="Edsinger-Gonzales E."/>
            <person name="Havlak P."/>
            <person name="Kuo D.-H."/>
            <person name="Larsson T."/>
            <person name="Lv J."/>
            <person name="Arendt D."/>
            <person name="Savage R."/>
            <person name="Osoegawa K."/>
            <person name="de Jong P."/>
            <person name="Lindberg D.R."/>
            <person name="Seaver E.C."/>
            <person name="Weisblat D.A."/>
            <person name="Putnam N.H."/>
            <person name="Grigoriev I.V."/>
            <person name="Rokhsar D.S."/>
        </authorList>
    </citation>
    <scope>NUCLEOTIDE SEQUENCE</scope>
    <source>
        <strain evidence="9">I ESC-2004</strain>
    </source>
</reference>
<dbReference type="InterPro" id="IPR046770">
    <property type="entry name" value="DOCKER_Lobe_B"/>
</dbReference>
<protein>
    <recommendedName>
        <fullName evidence="10">Dedicator of cytokinesis protein 9</fullName>
    </recommendedName>
</protein>
<dbReference type="FunCoup" id="R7VFQ8">
    <property type="interactions" value="239"/>
</dbReference>
<dbReference type="CDD" id="cd13267">
    <property type="entry name" value="PH_DOCK-D"/>
    <property type="match status" value="1"/>
</dbReference>
<keyword evidence="2" id="KW-0344">Guanine-nucleotide releasing factor</keyword>
<dbReference type="SUPFAM" id="SSF48371">
    <property type="entry name" value="ARM repeat"/>
    <property type="match status" value="1"/>
</dbReference>
<dbReference type="InterPro" id="IPR021816">
    <property type="entry name" value="DOCK_C/D_N"/>
</dbReference>
<evidence type="ECO:0008006" key="10">
    <source>
        <dbReference type="Google" id="ProtNLM"/>
    </source>
</evidence>
<evidence type="ECO:0000259" key="6">
    <source>
        <dbReference type="PROSITE" id="PS51651"/>
    </source>
</evidence>
<dbReference type="GO" id="GO:0007264">
    <property type="term" value="P:small GTPase-mediated signal transduction"/>
    <property type="evidence" value="ECO:0007669"/>
    <property type="project" value="InterPro"/>
</dbReference>
<dbReference type="Pfam" id="PF11878">
    <property type="entry name" value="DOCK_C-D_N"/>
    <property type="match status" value="1"/>
</dbReference>
<organism evidence="7">
    <name type="scientific">Capitella teleta</name>
    <name type="common">Polychaete worm</name>
    <dbReference type="NCBI Taxonomy" id="283909"/>
    <lineage>
        <taxon>Eukaryota</taxon>
        <taxon>Metazoa</taxon>
        <taxon>Spiralia</taxon>
        <taxon>Lophotrochozoa</taxon>
        <taxon>Annelida</taxon>
        <taxon>Polychaeta</taxon>
        <taxon>Sedentaria</taxon>
        <taxon>Scolecida</taxon>
        <taxon>Capitellidae</taxon>
        <taxon>Capitella</taxon>
    </lineage>
</organism>
<dbReference type="PANTHER" id="PTHR23317:SF26">
    <property type="entry name" value="ZIZIMIN, ISOFORM K"/>
    <property type="match status" value="1"/>
</dbReference>
<dbReference type="Pfam" id="PF06920">
    <property type="entry name" value="DHR-2_Lobe_A"/>
    <property type="match status" value="1"/>
</dbReference>
<feature type="domain" description="DOCKER" evidence="6">
    <location>
        <begin position="1623"/>
        <end position="2051"/>
    </location>
</feature>
<evidence type="ECO:0000256" key="3">
    <source>
        <dbReference type="PROSITE-ProRule" id="PRU00983"/>
    </source>
</evidence>
<dbReference type="Pfam" id="PF14429">
    <property type="entry name" value="DOCK-C2"/>
    <property type="match status" value="1"/>
</dbReference>
<reference evidence="8" key="3">
    <citation type="submission" date="2015-06" db="UniProtKB">
        <authorList>
            <consortium name="EnsemblMetazoa"/>
        </authorList>
    </citation>
    <scope>IDENTIFICATION</scope>
</reference>
<dbReference type="EMBL" id="AMQN01000549">
    <property type="status" value="NOT_ANNOTATED_CDS"/>
    <property type="molecule type" value="Genomic_DNA"/>
</dbReference>
<dbReference type="InterPro" id="IPR027007">
    <property type="entry name" value="C2_DOCK-type_domain"/>
</dbReference>
<dbReference type="InterPro" id="IPR011993">
    <property type="entry name" value="PH-like_dom_sf"/>
</dbReference>
<reference evidence="7 9" key="2">
    <citation type="journal article" date="2013" name="Nature">
        <title>Insights into bilaterian evolution from three spiralian genomes.</title>
        <authorList>
            <person name="Simakov O."/>
            <person name="Marletaz F."/>
            <person name="Cho S.J."/>
            <person name="Edsinger-Gonzales E."/>
            <person name="Havlak P."/>
            <person name="Hellsten U."/>
            <person name="Kuo D.H."/>
            <person name="Larsson T."/>
            <person name="Lv J."/>
            <person name="Arendt D."/>
            <person name="Savage R."/>
            <person name="Osoegawa K."/>
            <person name="de Jong P."/>
            <person name="Grimwood J."/>
            <person name="Chapman J.A."/>
            <person name="Shapiro H."/>
            <person name="Aerts A."/>
            <person name="Otillar R.P."/>
            <person name="Terry A.Y."/>
            <person name="Boore J.L."/>
            <person name="Grigoriev I.V."/>
            <person name="Lindberg D.R."/>
            <person name="Seaver E.C."/>
            <person name="Weisblat D.A."/>
            <person name="Putnam N.H."/>
            <person name="Rokhsar D.S."/>
        </authorList>
    </citation>
    <scope>NUCLEOTIDE SEQUENCE</scope>
    <source>
        <strain evidence="7 9">I ESC-2004</strain>
    </source>
</reference>
<dbReference type="InterPro" id="IPR001849">
    <property type="entry name" value="PH_domain"/>
</dbReference>
<dbReference type="STRING" id="283909.R7VFQ8"/>
<dbReference type="InterPro" id="IPR043161">
    <property type="entry name" value="DOCK_C_lobe_A"/>
</dbReference>
<name>R7VFQ8_CAPTE</name>
<dbReference type="HOGENOM" id="CLU_000624_1_0_1"/>
<dbReference type="InterPro" id="IPR026791">
    <property type="entry name" value="DOCK"/>
</dbReference>
<dbReference type="InterPro" id="IPR027357">
    <property type="entry name" value="DOCKER_dom"/>
</dbReference>
<dbReference type="PROSITE" id="PS51650">
    <property type="entry name" value="C2_DOCK"/>
    <property type="match status" value="1"/>
</dbReference>
<evidence type="ECO:0000259" key="4">
    <source>
        <dbReference type="PROSITE" id="PS50003"/>
    </source>
</evidence>
<feature type="domain" description="C2 DOCK-type" evidence="5">
    <location>
        <begin position="627"/>
        <end position="804"/>
    </location>
</feature>
<dbReference type="Pfam" id="PF00169">
    <property type="entry name" value="PH"/>
    <property type="match status" value="1"/>
</dbReference>
<dbReference type="Proteomes" id="UP000014760">
    <property type="component" value="Unassembled WGS sequence"/>
</dbReference>
<dbReference type="EMBL" id="AMQN01000550">
    <property type="status" value="NOT_ANNOTATED_CDS"/>
    <property type="molecule type" value="Genomic_DNA"/>
</dbReference>
<dbReference type="Gene3D" id="2.60.40.150">
    <property type="entry name" value="C2 domain"/>
    <property type="match status" value="1"/>
</dbReference>
<dbReference type="GO" id="GO:0005085">
    <property type="term" value="F:guanyl-nucleotide exchange factor activity"/>
    <property type="evidence" value="ECO:0007669"/>
    <property type="project" value="UniProtKB-KW"/>
</dbReference>
<proteinExistence type="inferred from homology"/>
<dbReference type="InterPro" id="IPR016024">
    <property type="entry name" value="ARM-type_fold"/>
</dbReference>
<dbReference type="OrthoDB" id="47328at2759"/>
<evidence type="ECO:0000313" key="7">
    <source>
        <dbReference type="EMBL" id="ELU17459.1"/>
    </source>
</evidence>
<dbReference type="Gene3D" id="1.20.58.740">
    <property type="match status" value="1"/>
</dbReference>
<dbReference type="Gene3D" id="2.30.29.30">
    <property type="entry name" value="Pleckstrin-homology domain (PH domain)/Phosphotyrosine-binding domain (PTB)"/>
    <property type="match status" value="1"/>
</dbReference>
<dbReference type="Gene3D" id="1.25.40.410">
    <property type="match status" value="1"/>
</dbReference>
<dbReference type="Pfam" id="PF20421">
    <property type="entry name" value="DHR-2_Lobe_C"/>
    <property type="match status" value="1"/>
</dbReference>
<dbReference type="PANTHER" id="PTHR23317">
    <property type="entry name" value="DEDICATOR OF CYTOKINESIS DOCK"/>
    <property type="match status" value="1"/>
</dbReference>
<evidence type="ECO:0000313" key="9">
    <source>
        <dbReference type="Proteomes" id="UP000014760"/>
    </source>
</evidence>
<feature type="domain" description="PH" evidence="4">
    <location>
        <begin position="152"/>
        <end position="261"/>
    </location>
</feature>
<evidence type="ECO:0000313" key="8">
    <source>
        <dbReference type="EnsemblMetazoa" id="CapteP183012"/>
    </source>
</evidence>
<dbReference type="EnsemblMetazoa" id="CapteT183012">
    <property type="protein sequence ID" value="CapteP183012"/>
    <property type="gene ID" value="CapteG183012"/>
</dbReference>
<dbReference type="InterPro" id="IPR046769">
    <property type="entry name" value="DOCKER_Lobe_A"/>
</dbReference>